<organism evidence="1 2">
    <name type="scientific">Triticum urartu</name>
    <name type="common">Red wild einkorn</name>
    <name type="synonym">Crithodium urartu</name>
    <dbReference type="NCBI Taxonomy" id="4572"/>
    <lineage>
        <taxon>Eukaryota</taxon>
        <taxon>Viridiplantae</taxon>
        <taxon>Streptophyta</taxon>
        <taxon>Embryophyta</taxon>
        <taxon>Tracheophyta</taxon>
        <taxon>Spermatophyta</taxon>
        <taxon>Magnoliopsida</taxon>
        <taxon>Liliopsida</taxon>
        <taxon>Poales</taxon>
        <taxon>Poaceae</taxon>
        <taxon>BOP clade</taxon>
        <taxon>Pooideae</taxon>
        <taxon>Triticodae</taxon>
        <taxon>Triticeae</taxon>
        <taxon>Triticinae</taxon>
        <taxon>Triticum</taxon>
    </lineage>
</organism>
<accession>A0A8R7JUN9</accession>
<name>A0A8R7JUN9_TRIUA</name>
<dbReference type="EnsemblPlants" id="TuG1812G0100000282.01.T01">
    <property type="protein sequence ID" value="TuG1812G0100000282.01.T01.cds263944"/>
    <property type="gene ID" value="TuG1812G0100000282.01"/>
</dbReference>
<dbReference type="Proteomes" id="UP000015106">
    <property type="component" value="Chromosome 1"/>
</dbReference>
<dbReference type="Gramene" id="TuG1812G0100000282.01.T01">
    <property type="protein sequence ID" value="TuG1812G0100000282.01.T01.cds263944"/>
    <property type="gene ID" value="TuG1812G0100000282.01"/>
</dbReference>
<protein>
    <submittedName>
        <fullName evidence="1">Uncharacterized protein</fullName>
    </submittedName>
</protein>
<dbReference type="AlphaFoldDB" id="A0A8R7JUN9"/>
<proteinExistence type="predicted"/>
<sequence>MSYEAILFSQIKCNIEVAKSACIQFREGGHQPFFLGTSLARFKNIIGVPNNSQLTQTR</sequence>
<reference evidence="1" key="3">
    <citation type="submission" date="2022-06" db="UniProtKB">
        <authorList>
            <consortium name="EnsemblPlants"/>
        </authorList>
    </citation>
    <scope>IDENTIFICATION</scope>
</reference>
<keyword evidence="2" id="KW-1185">Reference proteome</keyword>
<reference evidence="2" key="1">
    <citation type="journal article" date="2013" name="Nature">
        <title>Draft genome of the wheat A-genome progenitor Triticum urartu.</title>
        <authorList>
            <person name="Ling H.Q."/>
            <person name="Zhao S."/>
            <person name="Liu D."/>
            <person name="Wang J."/>
            <person name="Sun H."/>
            <person name="Zhang C."/>
            <person name="Fan H."/>
            <person name="Li D."/>
            <person name="Dong L."/>
            <person name="Tao Y."/>
            <person name="Gao C."/>
            <person name="Wu H."/>
            <person name="Li Y."/>
            <person name="Cui Y."/>
            <person name="Guo X."/>
            <person name="Zheng S."/>
            <person name="Wang B."/>
            <person name="Yu K."/>
            <person name="Liang Q."/>
            <person name="Yang W."/>
            <person name="Lou X."/>
            <person name="Chen J."/>
            <person name="Feng M."/>
            <person name="Jian J."/>
            <person name="Zhang X."/>
            <person name="Luo G."/>
            <person name="Jiang Y."/>
            <person name="Liu J."/>
            <person name="Wang Z."/>
            <person name="Sha Y."/>
            <person name="Zhang B."/>
            <person name="Wu H."/>
            <person name="Tang D."/>
            <person name="Shen Q."/>
            <person name="Xue P."/>
            <person name="Zou S."/>
            <person name="Wang X."/>
            <person name="Liu X."/>
            <person name="Wang F."/>
            <person name="Yang Y."/>
            <person name="An X."/>
            <person name="Dong Z."/>
            <person name="Zhang K."/>
            <person name="Zhang X."/>
            <person name="Luo M.C."/>
            <person name="Dvorak J."/>
            <person name="Tong Y."/>
            <person name="Wang J."/>
            <person name="Yang H."/>
            <person name="Li Z."/>
            <person name="Wang D."/>
            <person name="Zhang A."/>
            <person name="Wang J."/>
        </authorList>
    </citation>
    <scope>NUCLEOTIDE SEQUENCE</scope>
    <source>
        <strain evidence="2">cv. G1812</strain>
    </source>
</reference>
<evidence type="ECO:0000313" key="1">
    <source>
        <dbReference type="EnsemblPlants" id="TuG1812G0100000282.01.T01.cds263944"/>
    </source>
</evidence>
<evidence type="ECO:0000313" key="2">
    <source>
        <dbReference type="Proteomes" id="UP000015106"/>
    </source>
</evidence>
<reference evidence="1" key="2">
    <citation type="submission" date="2018-03" db="EMBL/GenBank/DDBJ databases">
        <title>The Triticum urartu genome reveals the dynamic nature of wheat genome evolution.</title>
        <authorList>
            <person name="Ling H."/>
            <person name="Ma B."/>
            <person name="Shi X."/>
            <person name="Liu H."/>
            <person name="Dong L."/>
            <person name="Sun H."/>
            <person name="Cao Y."/>
            <person name="Gao Q."/>
            <person name="Zheng S."/>
            <person name="Li Y."/>
            <person name="Yu Y."/>
            <person name="Du H."/>
            <person name="Qi M."/>
            <person name="Li Y."/>
            <person name="Yu H."/>
            <person name="Cui Y."/>
            <person name="Wang N."/>
            <person name="Chen C."/>
            <person name="Wu H."/>
            <person name="Zhao Y."/>
            <person name="Zhang J."/>
            <person name="Li Y."/>
            <person name="Zhou W."/>
            <person name="Zhang B."/>
            <person name="Hu W."/>
            <person name="Eijk M."/>
            <person name="Tang J."/>
            <person name="Witsenboer H."/>
            <person name="Zhao S."/>
            <person name="Li Z."/>
            <person name="Zhang A."/>
            <person name="Wang D."/>
            <person name="Liang C."/>
        </authorList>
    </citation>
    <scope>NUCLEOTIDE SEQUENCE [LARGE SCALE GENOMIC DNA]</scope>
    <source>
        <strain evidence="1">cv. G1812</strain>
    </source>
</reference>